<protein>
    <submittedName>
        <fullName evidence="1">Uncharacterized protein</fullName>
    </submittedName>
</protein>
<evidence type="ECO:0000313" key="1">
    <source>
        <dbReference type="EnsemblMetazoa" id="RPRC014227-PA"/>
    </source>
</evidence>
<dbReference type="HOGENOM" id="CLU_3280091_0_0_1"/>
<evidence type="ECO:0000313" key="2">
    <source>
        <dbReference type="Proteomes" id="UP000015103"/>
    </source>
</evidence>
<reference evidence="1" key="1">
    <citation type="submission" date="2015-05" db="UniProtKB">
        <authorList>
            <consortium name="EnsemblMetazoa"/>
        </authorList>
    </citation>
    <scope>IDENTIFICATION</scope>
</reference>
<keyword evidence="2" id="KW-1185">Reference proteome</keyword>
<dbReference type="EnsemblMetazoa" id="RPRC014227-RA">
    <property type="protein sequence ID" value="RPRC014227-PA"/>
    <property type="gene ID" value="RPRC014227"/>
</dbReference>
<dbReference type="VEuPathDB" id="VectorBase:RPRC014227"/>
<dbReference type="EMBL" id="ACPB03041427">
    <property type="status" value="NOT_ANNOTATED_CDS"/>
    <property type="molecule type" value="Genomic_DNA"/>
</dbReference>
<proteinExistence type="predicted"/>
<accession>T1ID57</accession>
<dbReference type="Proteomes" id="UP000015103">
    <property type="component" value="Unassembled WGS sequence"/>
</dbReference>
<dbReference type="InParanoid" id="T1ID57"/>
<sequence>MSGIWSSVCMVWLLTYRIERLLCGAVFWIGVFAVQLMLDFLAVL</sequence>
<organism evidence="1 2">
    <name type="scientific">Rhodnius prolixus</name>
    <name type="common">Triatomid bug</name>
    <dbReference type="NCBI Taxonomy" id="13249"/>
    <lineage>
        <taxon>Eukaryota</taxon>
        <taxon>Metazoa</taxon>
        <taxon>Ecdysozoa</taxon>
        <taxon>Arthropoda</taxon>
        <taxon>Hexapoda</taxon>
        <taxon>Insecta</taxon>
        <taxon>Pterygota</taxon>
        <taxon>Neoptera</taxon>
        <taxon>Paraneoptera</taxon>
        <taxon>Hemiptera</taxon>
        <taxon>Heteroptera</taxon>
        <taxon>Panheteroptera</taxon>
        <taxon>Cimicomorpha</taxon>
        <taxon>Reduviidae</taxon>
        <taxon>Triatominae</taxon>
        <taxon>Rhodnius</taxon>
    </lineage>
</organism>
<dbReference type="AlphaFoldDB" id="T1ID57"/>
<name>T1ID57_RHOPR</name>